<dbReference type="SFLD" id="SFLDG00301">
    <property type="entry name" value="RuBisCO-like_proteins"/>
    <property type="match status" value="1"/>
</dbReference>
<dbReference type="InterPro" id="IPR036422">
    <property type="entry name" value="RuBisCO_lsu_N_sf"/>
</dbReference>
<keyword evidence="8" id="KW-1185">Reference proteome</keyword>
<comment type="caution">
    <text evidence="7">The sequence shown here is derived from an EMBL/GenBank/DDBJ whole genome shotgun (WGS) entry which is preliminary data.</text>
</comment>
<dbReference type="GO" id="GO:0016984">
    <property type="term" value="F:ribulose-bisphosphate carboxylase activity"/>
    <property type="evidence" value="ECO:0007669"/>
    <property type="project" value="InterPro"/>
</dbReference>
<protein>
    <submittedName>
        <fullName evidence="7">Ribulose 1,5-bisphosphate carboxylase</fullName>
    </submittedName>
</protein>
<feature type="domain" description="Ribulose bisphosphate carboxylase large subunit C-terminal" evidence="5">
    <location>
        <begin position="184"/>
        <end position="462"/>
    </location>
</feature>
<dbReference type="PANTHER" id="PTHR42704">
    <property type="entry name" value="RIBULOSE BISPHOSPHATE CARBOXYLASE"/>
    <property type="match status" value="1"/>
</dbReference>
<comment type="similarity">
    <text evidence="4">Belongs to the RuBisCO large chain family.</text>
</comment>
<keyword evidence="3" id="KW-0460">Magnesium</keyword>
<dbReference type="SFLD" id="SFLDS00014">
    <property type="entry name" value="RuBisCO"/>
    <property type="match status" value="1"/>
</dbReference>
<accession>A0A225MYS7</accession>
<dbReference type="Gene3D" id="3.20.20.110">
    <property type="entry name" value="Ribulose bisphosphate carboxylase, large subunit, C-terminal domain"/>
    <property type="match status" value="1"/>
</dbReference>
<dbReference type="InterPro" id="IPR017443">
    <property type="entry name" value="RuBisCO_lsu_fd_N"/>
</dbReference>
<dbReference type="InterPro" id="IPR033966">
    <property type="entry name" value="RuBisCO"/>
</dbReference>
<dbReference type="Pfam" id="PF00016">
    <property type="entry name" value="RuBisCO_large"/>
    <property type="match status" value="1"/>
</dbReference>
<reference evidence="8" key="1">
    <citation type="submission" date="2017-06" db="EMBL/GenBank/DDBJ databases">
        <title>Herbaspirillum phytohormonus sp. nov., isolated from the root nodule of Robinia pseudoacacia in lead-zinc mine.</title>
        <authorList>
            <person name="Fan M."/>
            <person name="Lin Y."/>
        </authorList>
    </citation>
    <scope>NUCLEOTIDE SEQUENCE [LARGE SCALE GENOMIC DNA]</scope>
    <source>
        <strain evidence="8">SC-089</strain>
    </source>
</reference>
<dbReference type="PANTHER" id="PTHR42704:SF17">
    <property type="entry name" value="RIBULOSE BISPHOSPHATE CARBOXYLASE LARGE CHAIN"/>
    <property type="match status" value="1"/>
</dbReference>
<feature type="domain" description="Ribulose bisphosphate carboxylase large subunit ferrodoxin-like N-terminal" evidence="6">
    <location>
        <begin position="59"/>
        <end position="173"/>
    </location>
</feature>
<dbReference type="GO" id="GO:0000287">
    <property type="term" value="F:magnesium ion binding"/>
    <property type="evidence" value="ECO:0007669"/>
    <property type="project" value="InterPro"/>
</dbReference>
<dbReference type="GO" id="GO:0015977">
    <property type="term" value="P:carbon fixation"/>
    <property type="evidence" value="ECO:0007669"/>
    <property type="project" value="InterPro"/>
</dbReference>
<sequence length="468" mass="49615">MSGSGAVASGRAAADIHGGGDAAAQGSGAGQGARAHAQSAADADIYIQRIYASYLIETPFDPRQVAETMAGEQSCGTFARVRDETDELRARARATVESIEELAAAPAPSLPNAYLERRGVAGPWRRARVSLSFPLGNIGANLPTLAATVAGNLYDLGELTGLRLESLRLPSAYRMRFDLPAQGVAGTRASIGAASGCLVGTIIKPNVGLSARQTAALVRELCEAGVDFIKDDEVCADPVHAPLAERVPAVMEVIRAHAERSGRHVMMAFNISDETDAMLRHAELVQREGGSCVMASLNWCGFSAIQSLRRSTPLAIHGHRNGFGALSRHPLLGISYQAWQTLWRLTGVDHMHVHGLQGKFAQPDQEVVEAARDCAARMSDSADDRVLPAFSSGQWAGTVPATWQAIGSEDLLFMSGGGILAHPDGPAAGVASIRQAWQAQRVGLSLEEYSRNMPELRVALQRFGKPAA</sequence>
<dbReference type="InterPro" id="IPR000685">
    <property type="entry name" value="RuBisCO_lsu_C"/>
</dbReference>
<dbReference type="OrthoDB" id="9770811at2"/>
<dbReference type="SUPFAM" id="SSF54966">
    <property type="entry name" value="RuBisCO, large subunit, small (N-terminal) domain"/>
    <property type="match status" value="1"/>
</dbReference>
<dbReference type="CDD" id="cd08207">
    <property type="entry name" value="RLP_NonPhot"/>
    <property type="match status" value="1"/>
</dbReference>
<evidence type="ECO:0000313" key="8">
    <source>
        <dbReference type="Proteomes" id="UP000214603"/>
    </source>
</evidence>
<dbReference type="PROSITE" id="PS00157">
    <property type="entry name" value="RUBISCO_LARGE"/>
    <property type="match status" value="1"/>
</dbReference>
<evidence type="ECO:0000256" key="2">
    <source>
        <dbReference type="ARBA" id="ARBA00022723"/>
    </source>
</evidence>
<evidence type="ECO:0000256" key="4">
    <source>
        <dbReference type="RuleBase" id="RU003834"/>
    </source>
</evidence>
<evidence type="ECO:0000256" key="1">
    <source>
        <dbReference type="ARBA" id="ARBA00001946"/>
    </source>
</evidence>
<evidence type="ECO:0000256" key="3">
    <source>
        <dbReference type="ARBA" id="ARBA00022842"/>
    </source>
</evidence>
<dbReference type="Pfam" id="PF02788">
    <property type="entry name" value="RuBisCO_large_N"/>
    <property type="match status" value="1"/>
</dbReference>
<comment type="cofactor">
    <cofactor evidence="1">
        <name>Mg(2+)</name>
        <dbReference type="ChEBI" id="CHEBI:18420"/>
    </cofactor>
</comment>
<evidence type="ECO:0000259" key="6">
    <source>
        <dbReference type="Pfam" id="PF02788"/>
    </source>
</evidence>
<organism evidence="7 8">
    <name type="scientific">Candidimonas nitroreducens</name>
    <dbReference type="NCBI Taxonomy" id="683354"/>
    <lineage>
        <taxon>Bacteria</taxon>
        <taxon>Pseudomonadati</taxon>
        <taxon>Pseudomonadota</taxon>
        <taxon>Betaproteobacteria</taxon>
        <taxon>Burkholderiales</taxon>
        <taxon>Alcaligenaceae</taxon>
        <taxon>Candidimonas</taxon>
    </lineage>
</organism>
<dbReference type="InterPro" id="IPR020878">
    <property type="entry name" value="RuBisCo_large_chain_AS"/>
</dbReference>
<dbReference type="Proteomes" id="UP000214603">
    <property type="component" value="Unassembled WGS sequence"/>
</dbReference>
<evidence type="ECO:0000259" key="5">
    <source>
        <dbReference type="Pfam" id="PF00016"/>
    </source>
</evidence>
<dbReference type="AlphaFoldDB" id="A0A225MYS7"/>
<dbReference type="Gene3D" id="3.30.70.150">
    <property type="entry name" value="RuBisCO large subunit, N-terminal domain"/>
    <property type="match status" value="1"/>
</dbReference>
<evidence type="ECO:0000313" key="7">
    <source>
        <dbReference type="EMBL" id="OWT65683.1"/>
    </source>
</evidence>
<gene>
    <name evidence="7" type="ORF">CEY11_02805</name>
</gene>
<dbReference type="SUPFAM" id="SSF51649">
    <property type="entry name" value="RuBisCo, C-terminal domain"/>
    <property type="match status" value="1"/>
</dbReference>
<name>A0A225MYS7_9BURK</name>
<dbReference type="EMBL" id="NJIH01000002">
    <property type="protein sequence ID" value="OWT65683.1"/>
    <property type="molecule type" value="Genomic_DNA"/>
</dbReference>
<proteinExistence type="inferred from homology"/>
<dbReference type="InterPro" id="IPR036376">
    <property type="entry name" value="RuBisCO_lsu_C_sf"/>
</dbReference>
<keyword evidence="2" id="KW-0479">Metal-binding</keyword>